<evidence type="ECO:0000256" key="17">
    <source>
        <dbReference type="ARBA" id="ARBA00023136"/>
    </source>
</evidence>
<keyword evidence="8" id="KW-0964">Secreted</keyword>
<keyword evidence="9" id="KW-0812">Transmembrane</keyword>
<evidence type="ECO:0000256" key="21">
    <source>
        <dbReference type="SAM" id="SignalP"/>
    </source>
</evidence>
<dbReference type="GO" id="GO:0005789">
    <property type="term" value="C:endoplasmic reticulum membrane"/>
    <property type="evidence" value="ECO:0007669"/>
    <property type="project" value="UniProtKB-SubCell"/>
</dbReference>
<evidence type="ECO:0000256" key="10">
    <source>
        <dbReference type="ARBA" id="ARBA00022729"/>
    </source>
</evidence>
<comment type="similarity">
    <text evidence="5">Belongs to the nematode transthyretin-like family.</text>
</comment>
<feature type="signal peptide" evidence="21">
    <location>
        <begin position="1"/>
        <end position="20"/>
    </location>
</feature>
<evidence type="ECO:0000256" key="14">
    <source>
        <dbReference type="ARBA" id="ARBA00022989"/>
    </source>
</evidence>
<keyword evidence="15" id="KW-0560">Oxidoreductase</keyword>
<comment type="pathway">
    <text evidence="3">Lipid metabolism; fatty acid biosynthesis.</text>
</comment>
<dbReference type="Pfam" id="PF02544">
    <property type="entry name" value="Steroid_dh"/>
    <property type="match status" value="1"/>
</dbReference>
<evidence type="ECO:0000256" key="13">
    <source>
        <dbReference type="ARBA" id="ARBA00022857"/>
    </source>
</evidence>
<keyword evidence="17" id="KW-0472">Membrane</keyword>
<keyword evidence="13" id="KW-0521">NADP</keyword>
<evidence type="ECO:0000256" key="11">
    <source>
        <dbReference type="ARBA" id="ARBA00022824"/>
    </source>
</evidence>
<evidence type="ECO:0000256" key="1">
    <source>
        <dbReference type="ARBA" id="ARBA00004477"/>
    </source>
</evidence>
<evidence type="ECO:0000256" key="20">
    <source>
        <dbReference type="ARBA" id="ARBA00058640"/>
    </source>
</evidence>
<comment type="function">
    <text evidence="20">Catalyzes the last of the four reactions of the long-chain fatty acids elongation cycle. This endoplasmic reticulum-bound enzymatic process, allows the addition of 2 carbons to the chain of long- and very long-chain fatty acids/VLCFAs per cycle. This enzyme reduces the trans-2,3-enoyl-CoA fatty acid intermediate to an acyl-CoA that can be further elongated by entering a new cycle of elongation. Thereby, it participates in the production of VLCFAs of different chain lengths that are involved in multiple biological processes as precursors of membrane lipids and lipid mediators.</text>
</comment>
<keyword evidence="16" id="KW-0443">Lipid metabolism</keyword>
<evidence type="ECO:0000256" key="2">
    <source>
        <dbReference type="ARBA" id="ARBA00004613"/>
    </source>
</evidence>
<keyword evidence="7" id="KW-0444">Lipid biosynthesis</keyword>
<evidence type="ECO:0000256" key="15">
    <source>
        <dbReference type="ARBA" id="ARBA00023002"/>
    </source>
</evidence>
<dbReference type="Proteomes" id="UP000887574">
    <property type="component" value="Unplaced"/>
</dbReference>
<feature type="domain" description="3-oxo-5-alpha-steroid 4-dehydrogenase C-terminal" evidence="22">
    <location>
        <begin position="332"/>
        <end position="484"/>
    </location>
</feature>
<evidence type="ECO:0000256" key="5">
    <source>
        <dbReference type="ARBA" id="ARBA00010112"/>
    </source>
</evidence>
<dbReference type="InterPro" id="IPR038479">
    <property type="entry name" value="Transthyretin-like_sf"/>
</dbReference>
<dbReference type="Gene3D" id="2.60.40.3330">
    <property type="match status" value="1"/>
</dbReference>
<evidence type="ECO:0000256" key="8">
    <source>
        <dbReference type="ARBA" id="ARBA00022525"/>
    </source>
</evidence>
<dbReference type="GO" id="GO:0005576">
    <property type="term" value="C:extracellular region"/>
    <property type="evidence" value="ECO:0007669"/>
    <property type="project" value="UniProtKB-SubCell"/>
</dbReference>
<keyword evidence="12" id="KW-0276">Fatty acid metabolism</keyword>
<dbReference type="EC" id="1.3.1.93" evidence="6"/>
<comment type="similarity">
    <text evidence="4">Belongs to the steroid 5-alpha reductase family.</text>
</comment>
<reference evidence="24" key="1">
    <citation type="submission" date="2022-11" db="UniProtKB">
        <authorList>
            <consortium name="WormBaseParasite"/>
        </authorList>
    </citation>
    <scope>IDENTIFICATION</scope>
</reference>
<sequence length="485" mass="54931">MRQFLVSILLLIGLIVCVEGMRKQGVAVKGKFLCGKGPALSNSTRVRITDIDTGPDPDDTLDEKFIDPNGEFKLNGYTRELTNIDPVLYVWTDCNDGGTPCHRKIKFVIDQKHIIGEDPKPENWVDVGAINLQSVFEEEKRDSPIIVIGEKIRPHLSKISLFYCCAESIQLLTPFSFLIDRKNTTIFYCIVAMSKISIEVFNAKSPSSSAVIVEELEKTFGVERIALRLDPRGKGLRDEDTVSSLNLPSNNAQLYYRDLGPQIAWKTVFLMEYAGPLCVYPLFYLRPWFIYGAGASSQPVSHVVTLALLCHSLHYAKRLYETQFVHRFSNGTMPITNLFKNCTYYWGFAAFVSYFVNHPYYSIPTFGSAQIYLGLVGFLISELGNYSIHILLRDLRPAGSKERKVPYPNSNPLTQLYNLVSCPNYTYEVAAWTSFTLMTQCLPAAMFTLLGFAQMKVWANGKHRAYKKDFPNYPKNRTPIIPFVC</sequence>
<comment type="catalytic activity">
    <reaction evidence="19">
        <text>a very-long-chain 2,3-saturated fatty acyl-CoA + NADP(+) = a very-long-chain (2E)-enoyl-CoA + NADPH + H(+)</text>
        <dbReference type="Rhea" id="RHEA:14473"/>
        <dbReference type="ChEBI" id="CHEBI:15378"/>
        <dbReference type="ChEBI" id="CHEBI:57783"/>
        <dbReference type="ChEBI" id="CHEBI:58349"/>
        <dbReference type="ChEBI" id="CHEBI:83724"/>
        <dbReference type="ChEBI" id="CHEBI:83728"/>
        <dbReference type="EC" id="1.3.1.93"/>
    </reaction>
</comment>
<evidence type="ECO:0000259" key="22">
    <source>
        <dbReference type="Pfam" id="PF02544"/>
    </source>
</evidence>
<dbReference type="Gene3D" id="3.10.20.90">
    <property type="entry name" value="Phosphatidylinositol 3-kinase Catalytic Subunit, Chain A, domain 1"/>
    <property type="match status" value="1"/>
</dbReference>
<proteinExistence type="inferred from homology"/>
<keyword evidence="14" id="KW-1133">Transmembrane helix</keyword>
<dbReference type="Gene3D" id="1.20.120.1630">
    <property type="match status" value="1"/>
</dbReference>
<dbReference type="PROSITE" id="PS50244">
    <property type="entry name" value="S5A_REDUCTASE"/>
    <property type="match status" value="1"/>
</dbReference>
<keyword evidence="18" id="KW-0275">Fatty acid biosynthesis</keyword>
<dbReference type="GO" id="GO:0042761">
    <property type="term" value="P:very long-chain fatty acid biosynthetic process"/>
    <property type="evidence" value="ECO:0007669"/>
    <property type="project" value="TreeGrafter"/>
</dbReference>
<comment type="subcellular location">
    <subcellularLocation>
        <location evidence="1">Endoplasmic reticulum membrane</location>
        <topology evidence="1">Multi-pass membrane protein</topology>
    </subcellularLocation>
    <subcellularLocation>
        <location evidence="2">Secreted</location>
    </subcellularLocation>
</comment>
<feature type="chain" id="PRO_5036998799" description="very-long-chain enoyl-CoA reductase" evidence="21">
    <location>
        <begin position="21"/>
        <end position="485"/>
    </location>
</feature>
<evidence type="ECO:0000256" key="18">
    <source>
        <dbReference type="ARBA" id="ARBA00023160"/>
    </source>
</evidence>
<accession>A0A915DVD0</accession>
<dbReference type="PANTHER" id="PTHR10556:SF28">
    <property type="entry name" value="VERY-LONG-CHAIN ENOYL-COA REDUCTASE"/>
    <property type="match status" value="1"/>
</dbReference>
<dbReference type="FunFam" id="1.20.120.1630:FF:000010">
    <property type="entry name" value="Steroid alpha reductase family protein"/>
    <property type="match status" value="1"/>
</dbReference>
<evidence type="ECO:0000256" key="19">
    <source>
        <dbReference type="ARBA" id="ARBA00051495"/>
    </source>
</evidence>
<dbReference type="InterPro" id="IPR001534">
    <property type="entry name" value="Transthyretin-like"/>
</dbReference>
<protein>
    <recommendedName>
        <fullName evidence="6">very-long-chain enoyl-CoA reductase</fullName>
        <ecNumber evidence="6">1.3.1.93</ecNumber>
    </recommendedName>
</protein>
<evidence type="ECO:0000313" key="24">
    <source>
        <dbReference type="WBParaSite" id="jg23351"/>
    </source>
</evidence>
<dbReference type="GO" id="GO:0102758">
    <property type="term" value="F:very-long-chain enoyl-CoA reductase activity"/>
    <property type="evidence" value="ECO:0007669"/>
    <property type="project" value="UniProtKB-EC"/>
</dbReference>
<dbReference type="InterPro" id="IPR001104">
    <property type="entry name" value="3-oxo-5_a-steroid_4-DH_C"/>
</dbReference>
<dbReference type="Pfam" id="PF01060">
    <property type="entry name" value="TTR-52"/>
    <property type="match status" value="1"/>
</dbReference>
<evidence type="ECO:0000313" key="23">
    <source>
        <dbReference type="Proteomes" id="UP000887574"/>
    </source>
</evidence>
<evidence type="ECO:0000256" key="3">
    <source>
        <dbReference type="ARBA" id="ARBA00005194"/>
    </source>
</evidence>
<keyword evidence="10 21" id="KW-0732">Signal</keyword>
<organism evidence="23 24">
    <name type="scientific">Ditylenchus dipsaci</name>
    <dbReference type="NCBI Taxonomy" id="166011"/>
    <lineage>
        <taxon>Eukaryota</taxon>
        <taxon>Metazoa</taxon>
        <taxon>Ecdysozoa</taxon>
        <taxon>Nematoda</taxon>
        <taxon>Chromadorea</taxon>
        <taxon>Rhabditida</taxon>
        <taxon>Tylenchina</taxon>
        <taxon>Tylenchomorpha</taxon>
        <taxon>Sphaerularioidea</taxon>
        <taxon>Anguinidae</taxon>
        <taxon>Anguininae</taxon>
        <taxon>Ditylenchus</taxon>
    </lineage>
</organism>
<dbReference type="InterPro" id="IPR039357">
    <property type="entry name" value="SRD5A/TECR"/>
</dbReference>
<dbReference type="WBParaSite" id="jg23351">
    <property type="protein sequence ID" value="jg23351"/>
    <property type="gene ID" value="jg23351"/>
</dbReference>
<keyword evidence="11" id="KW-0256">Endoplasmic reticulum</keyword>
<dbReference type="AlphaFoldDB" id="A0A915DVD0"/>
<dbReference type="GO" id="GO:0009986">
    <property type="term" value="C:cell surface"/>
    <property type="evidence" value="ECO:0007669"/>
    <property type="project" value="InterPro"/>
</dbReference>
<evidence type="ECO:0000256" key="4">
    <source>
        <dbReference type="ARBA" id="ARBA00007742"/>
    </source>
</evidence>
<evidence type="ECO:0000256" key="6">
    <source>
        <dbReference type="ARBA" id="ARBA00012530"/>
    </source>
</evidence>
<evidence type="ECO:0000256" key="12">
    <source>
        <dbReference type="ARBA" id="ARBA00022832"/>
    </source>
</evidence>
<evidence type="ECO:0000256" key="16">
    <source>
        <dbReference type="ARBA" id="ARBA00023098"/>
    </source>
</evidence>
<keyword evidence="23" id="KW-1185">Reference proteome</keyword>
<name>A0A915DVD0_9BILA</name>
<dbReference type="PANTHER" id="PTHR10556">
    <property type="entry name" value="3-OXO-5-ALPHA-STEROID 4-DEHYDROGENASE"/>
    <property type="match status" value="1"/>
</dbReference>
<evidence type="ECO:0000256" key="9">
    <source>
        <dbReference type="ARBA" id="ARBA00022692"/>
    </source>
</evidence>
<evidence type="ECO:0000256" key="7">
    <source>
        <dbReference type="ARBA" id="ARBA00022516"/>
    </source>
</evidence>